<evidence type="ECO:0000313" key="1">
    <source>
        <dbReference type="EMBL" id="KAI8567494.1"/>
    </source>
</evidence>
<proteinExistence type="predicted"/>
<name>A0ACC0PQT9_RHOML</name>
<protein>
    <submittedName>
        <fullName evidence="1">Uncharacterized protein</fullName>
    </submittedName>
</protein>
<comment type="caution">
    <text evidence="1">The sequence shown here is derived from an EMBL/GenBank/DDBJ whole genome shotgun (WGS) entry which is preliminary data.</text>
</comment>
<organism evidence="1 2">
    <name type="scientific">Rhododendron molle</name>
    <name type="common">Chinese azalea</name>
    <name type="synonym">Azalea mollis</name>
    <dbReference type="NCBI Taxonomy" id="49168"/>
    <lineage>
        <taxon>Eukaryota</taxon>
        <taxon>Viridiplantae</taxon>
        <taxon>Streptophyta</taxon>
        <taxon>Embryophyta</taxon>
        <taxon>Tracheophyta</taxon>
        <taxon>Spermatophyta</taxon>
        <taxon>Magnoliopsida</taxon>
        <taxon>eudicotyledons</taxon>
        <taxon>Gunneridae</taxon>
        <taxon>Pentapetalae</taxon>
        <taxon>asterids</taxon>
        <taxon>Ericales</taxon>
        <taxon>Ericaceae</taxon>
        <taxon>Ericoideae</taxon>
        <taxon>Rhodoreae</taxon>
        <taxon>Rhododendron</taxon>
    </lineage>
</organism>
<evidence type="ECO:0000313" key="2">
    <source>
        <dbReference type="Proteomes" id="UP001062846"/>
    </source>
</evidence>
<dbReference type="EMBL" id="CM046389">
    <property type="protein sequence ID" value="KAI8567494.1"/>
    <property type="molecule type" value="Genomic_DNA"/>
</dbReference>
<sequence>MTRSYKVTKIVSAELLTTTLRTPTLGGSSLKTDPSETELETFLDEDDDVLLPFDAATYIPRAHVAGCGDSLQYCPPFSDASPEVLYREPDQHLTFINVKANEKLRTWGSCPQVHEWYEKLPQDAKDVVALASFDRLILGFHLPKAELGLITTLVERWWDTTNTFNFP</sequence>
<accession>A0ACC0PQT9</accession>
<gene>
    <name evidence="1" type="ORF">RHMOL_Rhmol02G0126700</name>
</gene>
<keyword evidence="2" id="KW-1185">Reference proteome</keyword>
<reference evidence="1" key="1">
    <citation type="submission" date="2022-02" db="EMBL/GenBank/DDBJ databases">
        <title>Plant Genome Project.</title>
        <authorList>
            <person name="Zhang R.-G."/>
        </authorList>
    </citation>
    <scope>NUCLEOTIDE SEQUENCE</scope>
    <source>
        <strain evidence="1">AT1</strain>
    </source>
</reference>
<dbReference type="Proteomes" id="UP001062846">
    <property type="component" value="Chromosome 2"/>
</dbReference>